<keyword evidence="1" id="KW-0472">Membrane</keyword>
<name>A0ABT5EC23_9BACT</name>
<feature type="transmembrane region" description="Helical" evidence="1">
    <location>
        <begin position="114"/>
        <end position="134"/>
    </location>
</feature>
<feature type="transmembrane region" description="Helical" evidence="1">
    <location>
        <begin position="55"/>
        <end position="77"/>
    </location>
</feature>
<organism evidence="2 3">
    <name type="scientific">Nannocystis bainbridge</name>
    <dbReference type="NCBI Taxonomy" id="2995303"/>
    <lineage>
        <taxon>Bacteria</taxon>
        <taxon>Pseudomonadati</taxon>
        <taxon>Myxococcota</taxon>
        <taxon>Polyangia</taxon>
        <taxon>Nannocystales</taxon>
        <taxon>Nannocystaceae</taxon>
        <taxon>Nannocystis</taxon>
    </lineage>
</organism>
<sequence>MKSDAAPLLWLSPVSPAACEACDGPLGDVYFDHDGLRCGRCHAEARREATGATRLLAAALYGCVAATAAIAIWAAIAYATQREFFVLTAFIGAGVGVAVQKGGSDRGGKYYQCLAASLTYVAIAAAPLVFSLLVGRSSQLAGVDVVVLALTLPFEQLRVDPGHGALTLVALVGGVWFA</sequence>
<evidence type="ECO:0000256" key="1">
    <source>
        <dbReference type="SAM" id="Phobius"/>
    </source>
</evidence>
<gene>
    <name evidence="2" type="ORF">POL25_41430</name>
</gene>
<keyword evidence="1" id="KW-0812">Transmembrane</keyword>
<proteinExistence type="predicted"/>
<evidence type="ECO:0000313" key="2">
    <source>
        <dbReference type="EMBL" id="MDC0723416.1"/>
    </source>
</evidence>
<reference evidence="2 3" key="1">
    <citation type="submission" date="2022-11" db="EMBL/GenBank/DDBJ databases">
        <title>Minimal conservation of predation-associated metabolite biosynthetic gene clusters underscores biosynthetic potential of Myxococcota including descriptions for ten novel species: Archangium lansinium sp. nov., Myxococcus landrumus sp. nov., Nannocystis bai.</title>
        <authorList>
            <person name="Ahearne A."/>
            <person name="Stevens C."/>
            <person name="Dowd S."/>
        </authorList>
    </citation>
    <scope>NUCLEOTIDE SEQUENCE [LARGE SCALE GENOMIC DNA]</scope>
    <source>
        <strain evidence="2 3">BB15-2</strain>
    </source>
</reference>
<accession>A0ABT5EC23</accession>
<comment type="caution">
    <text evidence="2">The sequence shown here is derived from an EMBL/GenBank/DDBJ whole genome shotgun (WGS) entry which is preliminary data.</text>
</comment>
<evidence type="ECO:0000313" key="3">
    <source>
        <dbReference type="Proteomes" id="UP001221686"/>
    </source>
</evidence>
<dbReference type="Proteomes" id="UP001221686">
    <property type="component" value="Unassembled WGS sequence"/>
</dbReference>
<keyword evidence="1" id="KW-1133">Transmembrane helix</keyword>
<feature type="transmembrane region" description="Helical" evidence="1">
    <location>
        <begin position="84"/>
        <end position="102"/>
    </location>
</feature>
<protein>
    <submittedName>
        <fullName evidence="2">Uncharacterized protein</fullName>
    </submittedName>
</protein>
<keyword evidence="3" id="KW-1185">Reference proteome</keyword>
<dbReference type="RefSeq" id="WP_272091957.1">
    <property type="nucleotide sequence ID" value="NZ_JAQNDL010000005.1"/>
</dbReference>
<dbReference type="EMBL" id="JAQNDL010000005">
    <property type="protein sequence ID" value="MDC0723416.1"/>
    <property type="molecule type" value="Genomic_DNA"/>
</dbReference>